<dbReference type="RefSeq" id="WP_345446885.1">
    <property type="nucleotide sequence ID" value="NZ_BAABKP010000005.1"/>
</dbReference>
<evidence type="ECO:0000256" key="4">
    <source>
        <dbReference type="ARBA" id="ARBA00023186"/>
    </source>
</evidence>
<accession>A0ABP9BU35</accession>
<dbReference type="SUPFAM" id="SSF55874">
    <property type="entry name" value="ATPase domain of HSP90 chaperone/DNA topoisomerase II/histidine kinase"/>
    <property type="match status" value="1"/>
</dbReference>
<name>A0ABP9BU35_9MICC</name>
<evidence type="ECO:0000313" key="5">
    <source>
        <dbReference type="EMBL" id="GAA4799291.1"/>
    </source>
</evidence>
<evidence type="ECO:0000256" key="1">
    <source>
        <dbReference type="ARBA" id="ARBA00008239"/>
    </source>
</evidence>
<dbReference type="InterPro" id="IPR020575">
    <property type="entry name" value="Hsp90_N"/>
</dbReference>
<keyword evidence="4" id="KW-0143">Chaperone</keyword>
<reference evidence="6" key="1">
    <citation type="journal article" date="2019" name="Int. J. Syst. Evol. Microbiol.">
        <title>The Global Catalogue of Microorganisms (GCM) 10K type strain sequencing project: providing services to taxonomists for standard genome sequencing and annotation.</title>
        <authorList>
            <consortium name="The Broad Institute Genomics Platform"/>
            <consortium name="The Broad Institute Genome Sequencing Center for Infectious Disease"/>
            <person name="Wu L."/>
            <person name="Ma J."/>
        </authorList>
    </citation>
    <scope>NUCLEOTIDE SEQUENCE [LARGE SCALE GENOMIC DNA]</scope>
    <source>
        <strain evidence="6">JCM 18541</strain>
    </source>
</reference>
<dbReference type="SUPFAM" id="SSF54211">
    <property type="entry name" value="Ribosomal protein S5 domain 2-like"/>
    <property type="match status" value="1"/>
</dbReference>
<comment type="similarity">
    <text evidence="1">Belongs to the heat shock protein 90 family.</text>
</comment>
<keyword evidence="3" id="KW-0067">ATP-binding</keyword>
<dbReference type="PANTHER" id="PTHR11528">
    <property type="entry name" value="HEAT SHOCK PROTEIN 90 FAMILY MEMBER"/>
    <property type="match status" value="1"/>
</dbReference>
<dbReference type="NCBIfam" id="NF010683">
    <property type="entry name" value="PRK14083.1"/>
    <property type="match status" value="1"/>
</dbReference>
<dbReference type="InterPro" id="IPR036890">
    <property type="entry name" value="HATPase_C_sf"/>
</dbReference>
<evidence type="ECO:0000256" key="3">
    <source>
        <dbReference type="ARBA" id="ARBA00022840"/>
    </source>
</evidence>
<sequence length="615" mass="66297">MAQRFKVDLGGLVELLSKNLYSGPQVYLREVLQNGVDAITARTDLDPDAPARVRLEPWVDGAGITITDTGIGLTATQAEEFLATIGRTSKRDEVLGEGRAEYLGQFGIGLLACFLIADAVEVTSRSATPGEAPVRWVGLADGTFEVQTLADAEVEIGTTISLKARADATHWVAEETVVTLASDYGDMLPLEVSVRVNAGGQRVWRRISRTRLPWAVAVEKSAEGTEHGSTAPNAHETAMALTNYAEASLGFTPLATISLNVPATGTTGVAYVLPQAVSPGSGRHRVYVKQMLVSGREDTLLPDWAFFVRAVLNSESLTPTASREQLREDEVLLLTREAIGEQLKSWITVTLTEPSPVQARLLETHHLALRAVALASDDMLDVVAQALPFETTQGFTTLAEVAREGGAVRFTPTTEGYRRIAPVARAQGLWVVNGGYVYDADILAKLAHRPGWEVTEMTAGELTQTLEVVGIDREFEVMAALERAKALLAEQDCDVQLRSFAPADVPAVLLRDAEAERRRAISQENEDAGNVWGGLLGSFTDPSDSKPSRTLMLNDTNDSVRRLLAQPHHTSFEAGMNTLYLSALMLAGEGLGSRETGLLSDSLSQLLAAALRTEN</sequence>
<dbReference type="Gene3D" id="3.30.565.10">
    <property type="entry name" value="Histidine kinase-like ATPase, C-terminal domain"/>
    <property type="match status" value="1"/>
</dbReference>
<proteinExistence type="inferred from homology"/>
<keyword evidence="6" id="KW-1185">Reference proteome</keyword>
<evidence type="ECO:0000313" key="6">
    <source>
        <dbReference type="Proteomes" id="UP001500187"/>
    </source>
</evidence>
<dbReference type="PRINTS" id="PR00775">
    <property type="entry name" value="HEATSHOCK90"/>
</dbReference>
<dbReference type="EMBL" id="BAABKP010000005">
    <property type="protein sequence ID" value="GAA4799291.1"/>
    <property type="molecule type" value="Genomic_DNA"/>
</dbReference>
<dbReference type="Proteomes" id="UP001500187">
    <property type="component" value="Unassembled WGS sequence"/>
</dbReference>
<keyword evidence="2" id="KW-0547">Nucleotide-binding</keyword>
<protein>
    <submittedName>
        <fullName evidence="5">HSP90 family protein</fullName>
    </submittedName>
</protein>
<comment type="caution">
    <text evidence="5">The sequence shown here is derived from an EMBL/GenBank/DDBJ whole genome shotgun (WGS) entry which is preliminary data.</text>
</comment>
<dbReference type="Gene3D" id="3.30.230.80">
    <property type="match status" value="1"/>
</dbReference>
<organism evidence="5 6">
    <name type="scientific">Rothia endophytica</name>
    <dbReference type="NCBI Taxonomy" id="1324766"/>
    <lineage>
        <taxon>Bacteria</taxon>
        <taxon>Bacillati</taxon>
        <taxon>Actinomycetota</taxon>
        <taxon>Actinomycetes</taxon>
        <taxon>Micrococcales</taxon>
        <taxon>Micrococcaceae</taxon>
        <taxon>Rothia</taxon>
    </lineage>
</organism>
<dbReference type="InterPro" id="IPR001404">
    <property type="entry name" value="Hsp90_fam"/>
</dbReference>
<dbReference type="PIRSF" id="PIRSF002583">
    <property type="entry name" value="Hsp90"/>
    <property type="match status" value="1"/>
</dbReference>
<gene>
    <name evidence="5" type="ORF">GCM10023352_18940</name>
</gene>
<evidence type="ECO:0000256" key="2">
    <source>
        <dbReference type="ARBA" id="ARBA00022741"/>
    </source>
</evidence>
<dbReference type="InterPro" id="IPR020568">
    <property type="entry name" value="Ribosomal_Su5_D2-typ_SF"/>
</dbReference>